<reference evidence="2" key="2">
    <citation type="submission" date="2010-04" db="EMBL/GenBank/DDBJ databases">
        <authorList>
            <person name="Buell R."/>
            <person name="Hamilton J."/>
            <person name="Hostetler J."/>
        </authorList>
    </citation>
    <scope>NUCLEOTIDE SEQUENCE [LARGE SCALE GENOMIC DNA]</scope>
    <source>
        <strain evidence="2">DAOM:BR144</strain>
    </source>
</reference>
<keyword evidence="2" id="KW-1185">Reference proteome</keyword>
<dbReference type="SUPFAM" id="SSF52058">
    <property type="entry name" value="L domain-like"/>
    <property type="match status" value="1"/>
</dbReference>
<dbReference type="VEuPathDB" id="FungiDB:PYU1_G008226"/>
<dbReference type="Proteomes" id="UP000019132">
    <property type="component" value="Unassembled WGS sequence"/>
</dbReference>
<name>K3WTE8_GLOUD</name>
<dbReference type="InParanoid" id="K3WTE8"/>
<evidence type="ECO:0000313" key="1">
    <source>
        <dbReference type="EnsemblProtists" id="PYU1_T008242"/>
    </source>
</evidence>
<protein>
    <submittedName>
        <fullName evidence="1">Uncharacterized protein</fullName>
    </submittedName>
</protein>
<reference evidence="1" key="3">
    <citation type="submission" date="2015-02" db="UniProtKB">
        <authorList>
            <consortium name="EnsemblProtists"/>
        </authorList>
    </citation>
    <scope>IDENTIFICATION</scope>
    <source>
        <strain evidence="1">DAOM BR144</strain>
    </source>
</reference>
<dbReference type="EnsemblProtists" id="PYU1_T008242">
    <property type="protein sequence ID" value="PYU1_T008242"/>
    <property type="gene ID" value="PYU1_G008226"/>
</dbReference>
<sequence length="70" mass="8200">MLKLHTLWYIHLDSHSFSQLSSSHGFANLRSLKLVALRALEELPDFGDLKELERLMLMAYRRTMCCNSFL</sequence>
<accession>K3WTE8</accession>
<dbReference type="AlphaFoldDB" id="K3WTE8"/>
<organism evidence="1 2">
    <name type="scientific">Globisporangium ultimum (strain ATCC 200006 / CBS 805.95 / DAOM BR144)</name>
    <name type="common">Pythium ultimum</name>
    <dbReference type="NCBI Taxonomy" id="431595"/>
    <lineage>
        <taxon>Eukaryota</taxon>
        <taxon>Sar</taxon>
        <taxon>Stramenopiles</taxon>
        <taxon>Oomycota</taxon>
        <taxon>Peronosporomycetes</taxon>
        <taxon>Pythiales</taxon>
        <taxon>Pythiaceae</taxon>
        <taxon>Globisporangium</taxon>
    </lineage>
</organism>
<proteinExistence type="predicted"/>
<reference evidence="2" key="1">
    <citation type="journal article" date="2010" name="Genome Biol.">
        <title>Genome sequence of the necrotrophic plant pathogen Pythium ultimum reveals original pathogenicity mechanisms and effector repertoire.</title>
        <authorList>
            <person name="Levesque C.A."/>
            <person name="Brouwer H."/>
            <person name="Cano L."/>
            <person name="Hamilton J.P."/>
            <person name="Holt C."/>
            <person name="Huitema E."/>
            <person name="Raffaele S."/>
            <person name="Robideau G.P."/>
            <person name="Thines M."/>
            <person name="Win J."/>
            <person name="Zerillo M.M."/>
            <person name="Beakes G.W."/>
            <person name="Boore J.L."/>
            <person name="Busam D."/>
            <person name="Dumas B."/>
            <person name="Ferriera S."/>
            <person name="Fuerstenberg S.I."/>
            <person name="Gachon C.M."/>
            <person name="Gaulin E."/>
            <person name="Govers F."/>
            <person name="Grenville-Briggs L."/>
            <person name="Horner N."/>
            <person name="Hostetler J."/>
            <person name="Jiang R.H."/>
            <person name="Johnson J."/>
            <person name="Krajaejun T."/>
            <person name="Lin H."/>
            <person name="Meijer H.J."/>
            <person name="Moore B."/>
            <person name="Morris P."/>
            <person name="Phuntmart V."/>
            <person name="Puiu D."/>
            <person name="Shetty J."/>
            <person name="Stajich J.E."/>
            <person name="Tripathy S."/>
            <person name="Wawra S."/>
            <person name="van West P."/>
            <person name="Whitty B.R."/>
            <person name="Coutinho P.M."/>
            <person name="Henrissat B."/>
            <person name="Martin F."/>
            <person name="Thomas P.D."/>
            <person name="Tyler B.M."/>
            <person name="De Vries R.P."/>
            <person name="Kamoun S."/>
            <person name="Yandell M."/>
            <person name="Tisserat N."/>
            <person name="Buell C.R."/>
        </authorList>
    </citation>
    <scope>NUCLEOTIDE SEQUENCE</scope>
    <source>
        <strain evidence="2">DAOM:BR144</strain>
    </source>
</reference>
<dbReference type="Gene3D" id="3.80.10.10">
    <property type="entry name" value="Ribonuclease Inhibitor"/>
    <property type="match status" value="1"/>
</dbReference>
<dbReference type="EMBL" id="GL376619">
    <property type="status" value="NOT_ANNOTATED_CDS"/>
    <property type="molecule type" value="Genomic_DNA"/>
</dbReference>
<evidence type="ECO:0000313" key="2">
    <source>
        <dbReference type="Proteomes" id="UP000019132"/>
    </source>
</evidence>
<dbReference type="HOGENOM" id="CLU_2765796_0_0_1"/>
<dbReference type="InterPro" id="IPR032675">
    <property type="entry name" value="LRR_dom_sf"/>
</dbReference>